<feature type="region of interest" description="Disordered" evidence="1">
    <location>
        <begin position="15"/>
        <end position="45"/>
    </location>
</feature>
<evidence type="ECO:0000313" key="2">
    <source>
        <dbReference type="EMBL" id="EGG16748.1"/>
    </source>
</evidence>
<feature type="region of interest" description="Disordered" evidence="1">
    <location>
        <begin position="101"/>
        <end position="120"/>
    </location>
</feature>
<reference evidence="3" key="1">
    <citation type="journal article" date="2011" name="Genome Res.">
        <title>Phylogeny-wide analysis of social amoeba genomes highlights ancient origins for complex intercellular communication.</title>
        <authorList>
            <person name="Heidel A.J."/>
            <person name="Lawal H.M."/>
            <person name="Felder M."/>
            <person name="Schilde C."/>
            <person name="Helps N.R."/>
            <person name="Tunggal B."/>
            <person name="Rivero F."/>
            <person name="John U."/>
            <person name="Schleicher M."/>
            <person name="Eichinger L."/>
            <person name="Platzer M."/>
            <person name="Noegel A.A."/>
            <person name="Schaap P."/>
            <person name="Gloeckner G."/>
        </authorList>
    </citation>
    <scope>NUCLEOTIDE SEQUENCE [LARGE SCALE GENOMIC DNA]</scope>
    <source>
        <strain evidence="3">SH3</strain>
    </source>
</reference>
<dbReference type="Proteomes" id="UP000007797">
    <property type="component" value="Unassembled WGS sequence"/>
</dbReference>
<evidence type="ECO:0000313" key="3">
    <source>
        <dbReference type="Proteomes" id="UP000007797"/>
    </source>
</evidence>
<dbReference type="EMBL" id="GL883021">
    <property type="protein sequence ID" value="EGG16748.1"/>
    <property type="molecule type" value="Genomic_DNA"/>
</dbReference>
<dbReference type="GeneID" id="14869025"/>
<keyword evidence="3" id="KW-1185">Reference proteome</keyword>
<name>F4Q326_CACFS</name>
<accession>F4Q326</accession>
<evidence type="ECO:0000256" key="1">
    <source>
        <dbReference type="SAM" id="MobiDB-lite"/>
    </source>
</evidence>
<dbReference type="KEGG" id="dfa:DFA_07726"/>
<dbReference type="AlphaFoldDB" id="F4Q326"/>
<dbReference type="RefSeq" id="XP_004355222.1">
    <property type="nucleotide sequence ID" value="XM_004355170.1"/>
</dbReference>
<proteinExistence type="predicted"/>
<gene>
    <name evidence="2" type="ORF">DFA_07726</name>
</gene>
<sequence>MLRRCIVLNYNSLLSSSSSSSSVSSTTTTTRYRSNSKNNNNNNNVYLSRQSSSSFSSLPLVLSYIDRNFIGRSYCTSSSSTILKQDEHLTTTPFIKFYKPSDTSSSSSSNQPINPSKYPFINDRQIIPSTKSSNNNKSTSVASFYREHKKKQAEIKVETAQAPDHIHYDTKTTYLSSDLPTFKAFEEKYLQQQQDEQKILNESLLLEELNDELIFSDIQSTYTLFKWLLMNDKVTTALVNATIRKLTDFFDTRHRQSTRLMLSFASQLGDLQHLDAYAVAALLEYVGHVDCQPQDITVSTAVESDGRRGRVTHSLWLGHDDPALQRTQQHGDGRILPESG</sequence>
<organism evidence="2 3">
    <name type="scientific">Cavenderia fasciculata</name>
    <name type="common">Slime mold</name>
    <name type="synonym">Dictyostelium fasciculatum</name>
    <dbReference type="NCBI Taxonomy" id="261658"/>
    <lineage>
        <taxon>Eukaryota</taxon>
        <taxon>Amoebozoa</taxon>
        <taxon>Evosea</taxon>
        <taxon>Eumycetozoa</taxon>
        <taxon>Dictyostelia</taxon>
        <taxon>Acytosteliales</taxon>
        <taxon>Cavenderiaceae</taxon>
        <taxon>Cavenderia</taxon>
    </lineage>
</organism>
<protein>
    <submittedName>
        <fullName evidence="2">Uncharacterized protein</fullName>
    </submittedName>
</protein>